<dbReference type="SUPFAM" id="SSF88874">
    <property type="entry name" value="Receptor-binding domain of short tail fibre protein gp12"/>
    <property type="match status" value="1"/>
</dbReference>
<evidence type="ECO:0000313" key="3">
    <source>
        <dbReference type="Proteomes" id="UP000239872"/>
    </source>
</evidence>
<dbReference type="Pfam" id="PF07484">
    <property type="entry name" value="Collar"/>
    <property type="match status" value="1"/>
</dbReference>
<gene>
    <name evidence="2" type="ORF">CJD36_021245</name>
</gene>
<dbReference type="EMBL" id="PPSL01000008">
    <property type="protein sequence ID" value="PQJ09100.1"/>
    <property type="molecule type" value="Genomic_DNA"/>
</dbReference>
<protein>
    <recommendedName>
        <fullName evidence="1">Phage tail collar domain-containing protein</fullName>
    </recommendedName>
</protein>
<comment type="caution">
    <text evidence="2">The sequence shown here is derived from an EMBL/GenBank/DDBJ whole genome shotgun (WGS) entry which is preliminary data.</text>
</comment>
<dbReference type="InterPro" id="IPR011083">
    <property type="entry name" value="Phage_tail_collar_dom"/>
</dbReference>
<dbReference type="RefSeq" id="WP_105041221.1">
    <property type="nucleotide sequence ID" value="NZ_PPSL01000008.1"/>
</dbReference>
<name>A0A2S7SQD4_9BACT</name>
<sequence>MEVYIGTICAFTLKYVPYGWLACDGSTCLIVQYQALAALITGTYGTNTNTTFVVPDLRGRVAIGASNTGTLGTVVGSDGTLTSANMPAHNHTIGFALGCYNGVGNSAEPAGNYPAQTMATGTGRTANKSYASTPGANMAQIIDISIGNAGVTSPAPVNKMPPYQVTPYFIAYEGFFPIRP</sequence>
<dbReference type="OrthoDB" id="9810174at2"/>
<evidence type="ECO:0000259" key="1">
    <source>
        <dbReference type="Pfam" id="PF07484"/>
    </source>
</evidence>
<dbReference type="Gene3D" id="3.90.1340.10">
    <property type="entry name" value="Phage tail collar domain"/>
    <property type="match status" value="1"/>
</dbReference>
<dbReference type="AlphaFoldDB" id="A0A2S7SQD4"/>
<evidence type="ECO:0000313" key="2">
    <source>
        <dbReference type="EMBL" id="PQJ09100.1"/>
    </source>
</evidence>
<dbReference type="Proteomes" id="UP000239872">
    <property type="component" value="Unassembled WGS sequence"/>
</dbReference>
<feature type="domain" description="Phage tail collar" evidence="1">
    <location>
        <begin position="6"/>
        <end position="61"/>
    </location>
</feature>
<organism evidence="2 3">
    <name type="scientific">Flavipsychrobacter stenotrophus</name>
    <dbReference type="NCBI Taxonomy" id="2077091"/>
    <lineage>
        <taxon>Bacteria</taxon>
        <taxon>Pseudomonadati</taxon>
        <taxon>Bacteroidota</taxon>
        <taxon>Chitinophagia</taxon>
        <taxon>Chitinophagales</taxon>
        <taxon>Chitinophagaceae</taxon>
        <taxon>Flavipsychrobacter</taxon>
    </lineage>
</organism>
<dbReference type="InterPro" id="IPR037053">
    <property type="entry name" value="Phage_tail_collar_dom_sf"/>
</dbReference>
<keyword evidence="3" id="KW-1185">Reference proteome</keyword>
<accession>A0A2S7SQD4</accession>
<proteinExistence type="predicted"/>
<reference evidence="2 3" key="1">
    <citation type="submission" date="2018-01" db="EMBL/GenBank/DDBJ databases">
        <title>A novel member of the phylum Bacteroidetes isolated from glacier ice.</title>
        <authorList>
            <person name="Liu Q."/>
            <person name="Xin Y.-H."/>
        </authorList>
    </citation>
    <scope>NUCLEOTIDE SEQUENCE [LARGE SCALE GENOMIC DNA]</scope>
    <source>
        <strain evidence="2 3">RB1R16</strain>
    </source>
</reference>